<evidence type="ECO:0000259" key="2">
    <source>
        <dbReference type="Pfam" id="PF01464"/>
    </source>
</evidence>
<feature type="domain" description="Transglycosylase SLT" evidence="2">
    <location>
        <begin position="379"/>
        <end position="481"/>
    </location>
</feature>
<dbReference type="Gene3D" id="1.10.530.10">
    <property type="match status" value="1"/>
</dbReference>
<comment type="similarity">
    <text evidence="1">Belongs to the virb1 family.</text>
</comment>
<protein>
    <submittedName>
        <fullName evidence="3">Transglycosylase SLT domain-containing protein</fullName>
    </submittedName>
</protein>
<comment type="caution">
    <text evidence="3">The sequence shown here is derived from an EMBL/GenBank/DDBJ whole genome shotgun (WGS) entry which is preliminary data.</text>
</comment>
<dbReference type="EMBL" id="JBAFUR010000001">
    <property type="protein sequence ID" value="MFG1251704.1"/>
    <property type="molecule type" value="Genomic_DNA"/>
</dbReference>
<sequence length="1093" mass="116612">MVDLPEVPHRLALTEAPRPGITAADIAAPYAMFAHAMDNAAEVVKPIAIEQAEARGAEAVTIGPDGTPEITEMATLGVLGQAYQRGARAHYFAQLQTNAAEKMLELRQQYEADPKRFDDMAKLYNKDLVNRAEPALRPAVSAALDKLRLGHYLDLSERDFAVAQANAKTALETQYNTVADNIVALARKGGVDSGEYLAQVANARSILSELGKNPRWGYNPAVVDDRLRRLEDRGRAAAVLSSVDATYDRVGPHEALKQAETAIFDPHLQMDEAERQSRFNMVKAHISARKAEATEDIREIRALAEPTITALRDGVDLEADGDLLRQKMLSLGDTIGAARVTYAMEYGRGKRGQFALPTADWSRSSAVPGANSPIGQKVAMAAQAAGLPLNIVMPIIAQESGFDPARRPIGKDGKALSSAFGIFQLLKAERDASGIGDTPDPDAQIPAGIRKMQSVYATAKAAVGREPTPGEFYAVYYQGEGAGPKILQNPEGDFRATVGQKVIDANPWLAGIKTNGDFIRWTSQKMAERGAGAADPVPSRPPAGLLEAGNVDLGNRPVVKNADGSISTVRSISIGEDGREVLIPTISPDGKTLSDEDAIALYRQSGKHLGKFDTPENATAYAQALHQQQAQQYGGGLAGLPPSQIAGLRHWAGTTFDGMLADAKKSIGKWHIGEDDVAFLSGRVFPFLDEKRKRQAVEFLGDAERSGALLDLSPDARQVLRNSLEEAAAGGNHAARAALLDDEERFATLQRMEQETPLLRGVRAGWIKPPPPVPWQGSDDQVQAALQAHAKAAMVVTNQLKRPISAFEGEDLRSLTSALDAADTSGKVRILGALATLPPGVREATFGKLHETGPKGSVLAFAGGLAKDAPDIAASIVRGRDALNAEPRFVPHKDSEAQAYTEALDSALPASAFSIGHRVDEREAYATMRGAVRARYADLSAAAGDTSGVLKRERLDRAVQEVTGGTVRQNGATILAPKRGMDQSTFDGILLGLTDADLAGASTTSGKPVTAQYLRDSATLESFAPGRYLVRLNRNADAPQYAVGDGGRPFILRLDDKQPAPPRAWGVPAASATIPWTASNFGRDPVGLPGDAR</sequence>
<organism evidence="3 4">
    <name type="scientific">Xanthobacter aminoxidans</name>
    <dbReference type="NCBI Taxonomy" id="186280"/>
    <lineage>
        <taxon>Bacteria</taxon>
        <taxon>Pseudomonadati</taxon>
        <taxon>Pseudomonadota</taxon>
        <taxon>Alphaproteobacteria</taxon>
        <taxon>Hyphomicrobiales</taxon>
        <taxon>Xanthobacteraceae</taxon>
        <taxon>Xanthobacter</taxon>
    </lineage>
</organism>
<dbReference type="RefSeq" id="WP_394005856.1">
    <property type="nucleotide sequence ID" value="NZ_JBAFUR010000001.1"/>
</dbReference>
<evidence type="ECO:0000313" key="4">
    <source>
        <dbReference type="Proteomes" id="UP001604043"/>
    </source>
</evidence>
<dbReference type="Pfam" id="PF01464">
    <property type="entry name" value="SLT"/>
    <property type="match status" value="1"/>
</dbReference>
<evidence type="ECO:0000256" key="1">
    <source>
        <dbReference type="ARBA" id="ARBA00009387"/>
    </source>
</evidence>
<proteinExistence type="inferred from homology"/>
<gene>
    <name evidence="3" type="ORF">V5F30_05790</name>
</gene>
<keyword evidence="4" id="KW-1185">Reference proteome</keyword>
<reference evidence="3 4" key="1">
    <citation type="submission" date="2024-02" db="EMBL/GenBank/DDBJ databases">
        <title>Expansion and revision of Xanthobacter and proposal of Roseixanthobacter gen. nov.</title>
        <authorList>
            <person name="Soltysiak M.P.M."/>
            <person name="Jalihal A."/>
            <person name="Ory A."/>
            <person name="Chrisophersen C."/>
            <person name="Lee A.D."/>
            <person name="Boulton J."/>
            <person name="Springer M."/>
        </authorList>
    </citation>
    <scope>NUCLEOTIDE SEQUENCE [LARGE SCALE GENOMIC DNA]</scope>
    <source>
        <strain evidence="3 4">CB5</strain>
    </source>
</reference>
<dbReference type="SUPFAM" id="SSF53955">
    <property type="entry name" value="Lysozyme-like"/>
    <property type="match status" value="1"/>
</dbReference>
<dbReference type="Proteomes" id="UP001604043">
    <property type="component" value="Unassembled WGS sequence"/>
</dbReference>
<dbReference type="InterPro" id="IPR008258">
    <property type="entry name" value="Transglycosylase_SLT_dom_1"/>
</dbReference>
<evidence type="ECO:0000313" key="3">
    <source>
        <dbReference type="EMBL" id="MFG1251704.1"/>
    </source>
</evidence>
<name>A0ABW6ZDJ4_9HYPH</name>
<accession>A0ABW6ZDJ4</accession>
<dbReference type="InterPro" id="IPR023346">
    <property type="entry name" value="Lysozyme-like_dom_sf"/>
</dbReference>